<evidence type="ECO:0000313" key="1">
    <source>
        <dbReference type="EMBL" id="VDP79983.1"/>
    </source>
</evidence>
<name>A0A183PYQ5_9TREM</name>
<evidence type="ECO:0000313" key="2">
    <source>
        <dbReference type="Proteomes" id="UP000269396"/>
    </source>
</evidence>
<dbReference type="AlphaFoldDB" id="A0A183PYQ5"/>
<keyword evidence="2" id="KW-1185">Reference proteome</keyword>
<dbReference type="Proteomes" id="UP000269396">
    <property type="component" value="Unassembled WGS sequence"/>
</dbReference>
<accession>A0A183PYQ5</accession>
<sequence length="36" mass="4191">MKWSIPTSLLERQTRISLNKGKFLNNLLNTVSNIFL</sequence>
<gene>
    <name evidence="1" type="ORF">SMTD_LOCUS19492</name>
</gene>
<organism evidence="1 2">
    <name type="scientific">Schistosoma mattheei</name>
    <dbReference type="NCBI Taxonomy" id="31246"/>
    <lineage>
        <taxon>Eukaryota</taxon>
        <taxon>Metazoa</taxon>
        <taxon>Spiralia</taxon>
        <taxon>Lophotrochozoa</taxon>
        <taxon>Platyhelminthes</taxon>
        <taxon>Trematoda</taxon>
        <taxon>Digenea</taxon>
        <taxon>Strigeidida</taxon>
        <taxon>Schistosomatoidea</taxon>
        <taxon>Schistosomatidae</taxon>
        <taxon>Schistosoma</taxon>
    </lineage>
</organism>
<reference evidence="1 2" key="1">
    <citation type="submission" date="2018-11" db="EMBL/GenBank/DDBJ databases">
        <authorList>
            <consortium name="Pathogen Informatics"/>
        </authorList>
    </citation>
    <scope>NUCLEOTIDE SEQUENCE [LARGE SCALE GENOMIC DNA]</scope>
    <source>
        <strain>Denwood</strain>
        <strain evidence="2">Zambia</strain>
    </source>
</reference>
<proteinExistence type="predicted"/>
<protein>
    <submittedName>
        <fullName evidence="1">Uncharacterized protein</fullName>
    </submittedName>
</protein>
<dbReference type="EMBL" id="UZAL01042406">
    <property type="protein sequence ID" value="VDP79983.1"/>
    <property type="molecule type" value="Genomic_DNA"/>
</dbReference>